<comment type="similarity">
    <text evidence="3">Belongs to the GRAS family.</text>
</comment>
<dbReference type="SMR" id="A0A3B6I4M6"/>
<evidence type="ECO:0000313" key="5">
    <source>
        <dbReference type="Proteomes" id="UP000019116"/>
    </source>
</evidence>
<name>A0A3B6I4M6_WHEAT</name>
<dbReference type="Pfam" id="PF03514">
    <property type="entry name" value="GRAS"/>
    <property type="match status" value="1"/>
</dbReference>
<keyword evidence="2" id="KW-0804">Transcription</keyword>
<evidence type="ECO:0000256" key="1">
    <source>
        <dbReference type="ARBA" id="ARBA00023015"/>
    </source>
</evidence>
<dbReference type="Gramene" id="TraesCS4A03G1172500.1">
    <property type="protein sequence ID" value="TraesCS4A03G1172500.1.CDS"/>
    <property type="gene ID" value="TraesCS4A03G1172500"/>
</dbReference>
<protein>
    <submittedName>
        <fullName evidence="4">Uncharacterized protein</fullName>
    </submittedName>
</protein>
<comment type="caution">
    <text evidence="3">Lacks conserved residue(s) required for the propagation of feature annotation.</text>
</comment>
<keyword evidence="5" id="KW-1185">Reference proteome</keyword>
<organism evidence="4">
    <name type="scientific">Triticum aestivum</name>
    <name type="common">Wheat</name>
    <dbReference type="NCBI Taxonomy" id="4565"/>
    <lineage>
        <taxon>Eukaryota</taxon>
        <taxon>Viridiplantae</taxon>
        <taxon>Streptophyta</taxon>
        <taxon>Embryophyta</taxon>
        <taxon>Tracheophyta</taxon>
        <taxon>Spermatophyta</taxon>
        <taxon>Magnoliopsida</taxon>
        <taxon>Liliopsida</taxon>
        <taxon>Poales</taxon>
        <taxon>Poaceae</taxon>
        <taxon>BOP clade</taxon>
        <taxon>Pooideae</taxon>
        <taxon>Triticodae</taxon>
        <taxon>Triticeae</taxon>
        <taxon>Triticinae</taxon>
        <taxon>Triticum</taxon>
    </lineage>
</organism>
<dbReference type="GO" id="GO:0005634">
    <property type="term" value="C:nucleus"/>
    <property type="evidence" value="ECO:0000318"/>
    <property type="project" value="GO_Central"/>
</dbReference>
<reference evidence="4" key="1">
    <citation type="submission" date="2018-08" db="EMBL/GenBank/DDBJ databases">
        <authorList>
            <person name="Rossello M."/>
        </authorList>
    </citation>
    <scope>NUCLEOTIDE SEQUENCE [LARGE SCALE GENOMIC DNA]</scope>
    <source>
        <strain evidence="4">cv. Chinese Spring</strain>
    </source>
</reference>
<dbReference type="STRING" id="4565.A0A3B6I4M6"/>
<dbReference type="EnsemblPlants" id="TraesCS4A02G466700.1">
    <property type="protein sequence ID" value="TraesCS4A02G466700.1"/>
    <property type="gene ID" value="TraesCS4A02G466700"/>
</dbReference>
<sequence>MLQNYLLDTGFPGLLHAHFYESGPYLKFAHLTANQAILEAFAGCRRVHEVDFGIKQGMQWPAFLQALALGPGGPPSFRLTSIAPPRPNKNFLQQLGWNLAQFAHTIQVDFHYRGLVAATLAYLEPSMLQPEGEEEDRNEEPEVIAINSVFEMHRLLAQPGALEKVLGTVHALRPRIITMVEQEVNHNGSFLDRFTESLQYYSAMFDSLEGAGSGPSEVSSGAAAAGGTDQAMSEVYLGQQICNVVACEGAERTEHHETLEQWRNRLGNAGFETAHLGSNAYKQASTLLALFSGADGYKVEEQEGCLTLGWHTRPLIATSAWRLAAP</sequence>
<feature type="region of interest" description="SAW" evidence="3">
    <location>
        <begin position="246"/>
        <end position="322"/>
    </location>
</feature>
<evidence type="ECO:0000256" key="3">
    <source>
        <dbReference type="PROSITE-ProRule" id="PRU01191"/>
    </source>
</evidence>
<evidence type="ECO:0000313" key="4">
    <source>
        <dbReference type="EnsemblPlants" id="TraesCS4A02G466700.1"/>
    </source>
</evidence>
<dbReference type="OrthoDB" id="761920at2759"/>
<dbReference type="Gramene" id="TraesCS4A02G466700.1">
    <property type="protein sequence ID" value="TraesCS4A02G466700.1"/>
    <property type="gene ID" value="TraesCS4A02G466700"/>
</dbReference>
<dbReference type="InterPro" id="IPR005202">
    <property type="entry name" value="TF_GRAS"/>
</dbReference>
<dbReference type="PROSITE" id="PS50985">
    <property type="entry name" value="GRAS"/>
    <property type="match status" value="1"/>
</dbReference>
<dbReference type="Proteomes" id="UP000019116">
    <property type="component" value="Chromosome 4A"/>
</dbReference>
<dbReference type="GO" id="GO:0006355">
    <property type="term" value="P:regulation of DNA-templated transcription"/>
    <property type="evidence" value="ECO:0000318"/>
    <property type="project" value="GO_Central"/>
</dbReference>
<proteinExistence type="inferred from homology"/>
<dbReference type="GO" id="GO:0003700">
    <property type="term" value="F:DNA-binding transcription factor activity"/>
    <property type="evidence" value="ECO:0000318"/>
    <property type="project" value="GO_Central"/>
</dbReference>
<dbReference type="GO" id="GO:0043565">
    <property type="term" value="F:sequence-specific DNA binding"/>
    <property type="evidence" value="ECO:0000318"/>
    <property type="project" value="GO_Central"/>
</dbReference>
<evidence type="ECO:0000256" key="2">
    <source>
        <dbReference type="ARBA" id="ARBA00023163"/>
    </source>
</evidence>
<keyword evidence="1" id="KW-0805">Transcription regulation</keyword>
<dbReference type="OMA" id="AERTEHH"/>
<dbReference type="PANTHER" id="PTHR31636">
    <property type="entry name" value="OSJNBA0084A10.13 PROTEIN-RELATED"/>
    <property type="match status" value="1"/>
</dbReference>
<dbReference type="AlphaFoldDB" id="A0A3B6I4M6"/>
<reference evidence="4" key="2">
    <citation type="submission" date="2018-10" db="UniProtKB">
        <authorList>
            <consortium name="EnsemblPlants"/>
        </authorList>
    </citation>
    <scope>IDENTIFICATION</scope>
</reference>
<accession>A0A3B6I4M6</accession>
<feature type="region of interest" description="VHIID" evidence="3">
    <location>
        <begin position="16"/>
        <end position="81"/>
    </location>
</feature>